<organism evidence="2 3">
    <name type="scientific">Canna indica</name>
    <name type="common">Indian-shot</name>
    <dbReference type="NCBI Taxonomy" id="4628"/>
    <lineage>
        <taxon>Eukaryota</taxon>
        <taxon>Viridiplantae</taxon>
        <taxon>Streptophyta</taxon>
        <taxon>Embryophyta</taxon>
        <taxon>Tracheophyta</taxon>
        <taxon>Spermatophyta</taxon>
        <taxon>Magnoliopsida</taxon>
        <taxon>Liliopsida</taxon>
        <taxon>Zingiberales</taxon>
        <taxon>Cannaceae</taxon>
        <taxon>Canna</taxon>
    </lineage>
</organism>
<dbReference type="AlphaFoldDB" id="A0AAQ3L343"/>
<gene>
    <name evidence="2" type="ORF">Cni_G26486</name>
</gene>
<feature type="transmembrane region" description="Helical" evidence="1">
    <location>
        <begin position="56"/>
        <end position="76"/>
    </location>
</feature>
<keyword evidence="1" id="KW-0812">Transmembrane</keyword>
<evidence type="ECO:0000256" key="1">
    <source>
        <dbReference type="SAM" id="Phobius"/>
    </source>
</evidence>
<name>A0AAQ3L343_9LILI</name>
<reference evidence="2 3" key="1">
    <citation type="submission" date="2023-10" db="EMBL/GenBank/DDBJ databases">
        <title>Chromosome-scale genome assembly provides insights into flower coloration mechanisms of Canna indica.</title>
        <authorList>
            <person name="Li C."/>
        </authorList>
    </citation>
    <scope>NUCLEOTIDE SEQUENCE [LARGE SCALE GENOMIC DNA]</scope>
    <source>
        <tissue evidence="2">Flower</tissue>
    </source>
</reference>
<evidence type="ECO:0000313" key="3">
    <source>
        <dbReference type="Proteomes" id="UP001327560"/>
    </source>
</evidence>
<keyword evidence="1" id="KW-1133">Transmembrane helix</keyword>
<dbReference type="EMBL" id="CP136897">
    <property type="protein sequence ID" value="WOL17693.1"/>
    <property type="molecule type" value="Genomic_DNA"/>
</dbReference>
<dbReference type="Proteomes" id="UP001327560">
    <property type="component" value="Chromosome 8"/>
</dbReference>
<sequence length="117" mass="13438">MSEQCRSFTARLMVPPTSAFQFLIVLAIGVQQKWNAEVLWMLKLSWQGCIVMRKHALGKIRLSVLFLILSFFLWMCNRINIFDAVSFGCAIHSYIYSWRASPVVAIAKNLMGYHHGL</sequence>
<evidence type="ECO:0000313" key="2">
    <source>
        <dbReference type="EMBL" id="WOL17693.1"/>
    </source>
</evidence>
<keyword evidence="3" id="KW-1185">Reference proteome</keyword>
<keyword evidence="1" id="KW-0472">Membrane</keyword>
<protein>
    <submittedName>
        <fullName evidence="2">Uncharacterized protein</fullName>
    </submittedName>
</protein>
<proteinExistence type="predicted"/>
<accession>A0AAQ3L343</accession>